<comment type="caution">
    <text evidence="1">The sequence shown here is derived from an EMBL/GenBank/DDBJ whole genome shotgun (WGS) entry which is preliminary data.</text>
</comment>
<accession>A0A919L8K3</accession>
<organism evidence="1 2">
    <name type="scientific">Streptomyces capitiformicae</name>
    <dbReference type="NCBI Taxonomy" id="2014920"/>
    <lineage>
        <taxon>Bacteria</taxon>
        <taxon>Bacillati</taxon>
        <taxon>Actinomycetota</taxon>
        <taxon>Actinomycetes</taxon>
        <taxon>Kitasatosporales</taxon>
        <taxon>Streptomycetaceae</taxon>
        <taxon>Streptomyces</taxon>
    </lineage>
</organism>
<sequence>MEVLARTVVDAEVPPVEWVARTAERFPDLNVVVAPLDDDRCLLWLRGGHLLEAHAVRPWGTPRPHLDALLLGSAVNLWWLADPTRDAVRELAASGLGVRTGERVLRVEFTERRL</sequence>
<dbReference type="EMBL" id="BNAT01000009">
    <property type="protein sequence ID" value="GHH87972.1"/>
    <property type="molecule type" value="Genomic_DNA"/>
</dbReference>
<gene>
    <name evidence="1" type="ORF">GCM10017771_31340</name>
</gene>
<reference evidence="1" key="2">
    <citation type="submission" date="2020-09" db="EMBL/GenBank/DDBJ databases">
        <authorList>
            <person name="Sun Q."/>
            <person name="Zhou Y."/>
        </authorList>
    </citation>
    <scope>NUCLEOTIDE SEQUENCE</scope>
    <source>
        <strain evidence="1">CGMCC 4.7403</strain>
    </source>
</reference>
<name>A0A919L8K3_9ACTN</name>
<proteinExistence type="predicted"/>
<dbReference type="AlphaFoldDB" id="A0A919L8K3"/>
<dbReference type="Proteomes" id="UP000603227">
    <property type="component" value="Unassembled WGS sequence"/>
</dbReference>
<evidence type="ECO:0000313" key="2">
    <source>
        <dbReference type="Proteomes" id="UP000603227"/>
    </source>
</evidence>
<protein>
    <submittedName>
        <fullName evidence="1">Uncharacterized protein</fullName>
    </submittedName>
</protein>
<evidence type="ECO:0000313" key="1">
    <source>
        <dbReference type="EMBL" id="GHH87972.1"/>
    </source>
</evidence>
<keyword evidence="2" id="KW-1185">Reference proteome</keyword>
<reference evidence="1" key="1">
    <citation type="journal article" date="2014" name="Int. J. Syst. Evol. Microbiol.">
        <title>Complete genome sequence of Corynebacterium casei LMG S-19264T (=DSM 44701T), isolated from a smear-ripened cheese.</title>
        <authorList>
            <consortium name="US DOE Joint Genome Institute (JGI-PGF)"/>
            <person name="Walter F."/>
            <person name="Albersmeier A."/>
            <person name="Kalinowski J."/>
            <person name="Ruckert C."/>
        </authorList>
    </citation>
    <scope>NUCLEOTIDE SEQUENCE</scope>
    <source>
        <strain evidence="1">CGMCC 4.7403</strain>
    </source>
</reference>